<name>A0A7S0H8E1_9EUKA</name>
<evidence type="ECO:0000256" key="1">
    <source>
        <dbReference type="SAM" id="SignalP"/>
    </source>
</evidence>
<organism evidence="2">
    <name type="scientific">Phaeocystis antarctica</name>
    <dbReference type="NCBI Taxonomy" id="33657"/>
    <lineage>
        <taxon>Eukaryota</taxon>
        <taxon>Haptista</taxon>
        <taxon>Haptophyta</taxon>
        <taxon>Prymnesiophyceae</taxon>
        <taxon>Phaeocystales</taxon>
        <taxon>Phaeocystaceae</taxon>
        <taxon>Phaeocystis</taxon>
    </lineage>
</organism>
<evidence type="ECO:0000313" key="2">
    <source>
        <dbReference type="EMBL" id="CAD8466174.1"/>
    </source>
</evidence>
<feature type="signal peptide" evidence="1">
    <location>
        <begin position="1"/>
        <end position="24"/>
    </location>
</feature>
<dbReference type="EMBL" id="HBEP01000317">
    <property type="protein sequence ID" value="CAD8466174.1"/>
    <property type="molecule type" value="Transcribed_RNA"/>
</dbReference>
<keyword evidence="1" id="KW-0732">Signal</keyword>
<feature type="chain" id="PRO_5030638283" description="Coenzyme Q-binding protein COQ10 START domain-containing protein" evidence="1">
    <location>
        <begin position="25"/>
        <end position="265"/>
    </location>
</feature>
<reference evidence="2" key="1">
    <citation type="submission" date="2021-01" db="EMBL/GenBank/DDBJ databases">
        <authorList>
            <person name="Corre E."/>
            <person name="Pelletier E."/>
            <person name="Niang G."/>
            <person name="Scheremetjew M."/>
            <person name="Finn R."/>
            <person name="Kale V."/>
            <person name="Holt S."/>
            <person name="Cochrane G."/>
            <person name="Meng A."/>
            <person name="Brown T."/>
            <person name="Cohen L."/>
        </authorList>
    </citation>
    <scope>NUCLEOTIDE SEQUENCE</scope>
    <source>
        <strain evidence="2">CCMP1374</strain>
    </source>
</reference>
<proteinExistence type="predicted"/>
<dbReference type="Gene3D" id="3.30.530.20">
    <property type="match status" value="1"/>
</dbReference>
<evidence type="ECO:0008006" key="3">
    <source>
        <dbReference type="Google" id="ProtNLM"/>
    </source>
</evidence>
<accession>A0A7S0H8E1</accession>
<dbReference type="InterPro" id="IPR023393">
    <property type="entry name" value="START-like_dom_sf"/>
</dbReference>
<dbReference type="SUPFAM" id="SSF55961">
    <property type="entry name" value="Bet v1-like"/>
    <property type="match status" value="1"/>
</dbReference>
<protein>
    <recommendedName>
        <fullName evidence="3">Coenzyme Q-binding protein COQ10 START domain-containing protein</fullName>
    </recommendedName>
</protein>
<dbReference type="AlphaFoldDB" id="A0A7S0H8E1"/>
<sequence>MPGSQASRRWPLLLLLCCIAPASAALLGRAPIRVSLGSPQRCRRTIPVCAADKKQLLLPRLGPVPELPVLSDEDVSVLSEGKFLQRQILDGPDGSGFAVQEIRATPDEAWQCVSNFAEYAQRIKTVRTVSTYTPEPDSRFGALAPGETCYDFLVSRIRLPLAVRFTMHDVATERYVTWVLDRPSWVLKESTGYWHVQAVPERPGYVRVWFCVAVRLTARVPRFVVGLVSRLGLRKACFWVRGALSEGEGDGGDDLGDQALPQPMA</sequence>
<gene>
    <name evidence="2" type="ORF">PANT1444_LOCUS178</name>
</gene>